<name>A0AAV1AWW8_VICFA</name>
<evidence type="ECO:0000313" key="9">
    <source>
        <dbReference type="Proteomes" id="UP001157006"/>
    </source>
</evidence>
<dbReference type="Proteomes" id="UP001157006">
    <property type="component" value="Chromosome 5"/>
</dbReference>
<dbReference type="InterPro" id="IPR003340">
    <property type="entry name" value="B3_DNA-bd"/>
</dbReference>
<evidence type="ECO:0000256" key="5">
    <source>
        <dbReference type="ARBA" id="ARBA00023242"/>
    </source>
</evidence>
<dbReference type="FunFam" id="2.40.330.10:FF:000002">
    <property type="entry name" value="B3 domain-containing protein"/>
    <property type="match status" value="1"/>
</dbReference>
<evidence type="ECO:0000256" key="1">
    <source>
        <dbReference type="ARBA" id="ARBA00004123"/>
    </source>
</evidence>
<accession>A0AAV1AWW8</accession>
<gene>
    <name evidence="8" type="ORF">VFH_V151800</name>
</gene>
<organism evidence="8 9">
    <name type="scientific">Vicia faba</name>
    <name type="common">Broad bean</name>
    <name type="synonym">Faba vulgaris</name>
    <dbReference type="NCBI Taxonomy" id="3906"/>
    <lineage>
        <taxon>Eukaryota</taxon>
        <taxon>Viridiplantae</taxon>
        <taxon>Streptophyta</taxon>
        <taxon>Embryophyta</taxon>
        <taxon>Tracheophyta</taxon>
        <taxon>Spermatophyta</taxon>
        <taxon>Magnoliopsida</taxon>
        <taxon>eudicotyledons</taxon>
        <taxon>Gunneridae</taxon>
        <taxon>Pentapetalae</taxon>
        <taxon>rosids</taxon>
        <taxon>fabids</taxon>
        <taxon>Fabales</taxon>
        <taxon>Fabaceae</taxon>
        <taxon>Papilionoideae</taxon>
        <taxon>50 kb inversion clade</taxon>
        <taxon>NPAAA clade</taxon>
        <taxon>Hologalegina</taxon>
        <taxon>IRL clade</taxon>
        <taxon>Fabeae</taxon>
        <taxon>Vicia</taxon>
    </lineage>
</organism>
<dbReference type="GO" id="GO:0003677">
    <property type="term" value="F:DNA binding"/>
    <property type="evidence" value="ECO:0007669"/>
    <property type="project" value="UniProtKB-KW"/>
</dbReference>
<keyword evidence="4" id="KW-0804">Transcription</keyword>
<dbReference type="PANTHER" id="PTHR31140">
    <property type="entry name" value="B3 DOMAIN-CONTAINING TRANSCRIPTION FACTOR ABI3"/>
    <property type="match status" value="1"/>
</dbReference>
<dbReference type="PROSITE" id="PS50863">
    <property type="entry name" value="B3"/>
    <property type="match status" value="1"/>
</dbReference>
<evidence type="ECO:0000256" key="3">
    <source>
        <dbReference type="ARBA" id="ARBA00023125"/>
    </source>
</evidence>
<protein>
    <recommendedName>
        <fullName evidence="7">TF-B3 domain-containing protein</fullName>
    </recommendedName>
</protein>
<dbReference type="SUPFAM" id="SSF101936">
    <property type="entry name" value="DNA-binding pseudobarrel domain"/>
    <property type="match status" value="1"/>
</dbReference>
<dbReference type="GO" id="GO:0003700">
    <property type="term" value="F:DNA-binding transcription factor activity"/>
    <property type="evidence" value="ECO:0007669"/>
    <property type="project" value="InterPro"/>
</dbReference>
<reference evidence="8 9" key="1">
    <citation type="submission" date="2023-01" db="EMBL/GenBank/DDBJ databases">
        <authorList>
            <person name="Kreplak J."/>
        </authorList>
    </citation>
    <scope>NUCLEOTIDE SEQUENCE [LARGE SCALE GENOMIC DNA]</scope>
</reference>
<evidence type="ECO:0000256" key="4">
    <source>
        <dbReference type="ARBA" id="ARBA00023163"/>
    </source>
</evidence>
<feature type="region of interest" description="Disordered" evidence="6">
    <location>
        <begin position="1"/>
        <end position="34"/>
    </location>
</feature>
<keyword evidence="2" id="KW-0805">Transcription regulation</keyword>
<feature type="compositionally biased region" description="Basic and acidic residues" evidence="6">
    <location>
        <begin position="19"/>
        <end position="30"/>
    </location>
</feature>
<feature type="region of interest" description="Disordered" evidence="6">
    <location>
        <begin position="266"/>
        <end position="286"/>
    </location>
</feature>
<dbReference type="Gene3D" id="2.40.330.10">
    <property type="entry name" value="DNA-binding pseudobarrel domain"/>
    <property type="match status" value="1"/>
</dbReference>
<feature type="domain" description="TF-B3" evidence="7">
    <location>
        <begin position="69"/>
        <end position="171"/>
    </location>
</feature>
<feature type="compositionally biased region" description="Low complexity" evidence="6">
    <location>
        <begin position="1"/>
        <end position="18"/>
    </location>
</feature>
<dbReference type="Pfam" id="PF02362">
    <property type="entry name" value="B3"/>
    <property type="match status" value="1"/>
</dbReference>
<dbReference type="CDD" id="cd10017">
    <property type="entry name" value="B3_DNA"/>
    <property type="match status" value="1"/>
</dbReference>
<dbReference type="SMART" id="SM01019">
    <property type="entry name" value="B3"/>
    <property type="match status" value="1"/>
</dbReference>
<dbReference type="EMBL" id="OX451740">
    <property type="protein sequence ID" value="CAI8614890.1"/>
    <property type="molecule type" value="Genomic_DNA"/>
</dbReference>
<evidence type="ECO:0000256" key="2">
    <source>
        <dbReference type="ARBA" id="ARBA00023015"/>
    </source>
</evidence>
<sequence>MSIQETTSLWWTTHQHQQQRQEKTKSHQQEEEGELEDDVVLESMMKLKTASTSVSASVSVLEEEKEAMFEKPLTPSDVGKLNRLVIPKQHAERYFPLDSEETKGLLLSFDDESGKCWRFRYSYWNSSQSYVLTKGWSRYVKDKRLDAGDVVLFHRHRTHPHRFFISWRRRHASTDGNGAVVPVGWSRGLYPAHHPYPTHHHPFSYHTAGEGSQSQNTNAPCGNNSSTSRVLRLFGVNMECQPDNNISDSEAAECSYNMSQGSQFYHHLHRQPPSNTHHHMLRQQQP</sequence>
<dbReference type="InterPro" id="IPR044800">
    <property type="entry name" value="LEC2-like"/>
</dbReference>
<comment type="subcellular location">
    <subcellularLocation>
        <location evidence="1">Nucleus</location>
    </subcellularLocation>
</comment>
<keyword evidence="9" id="KW-1185">Reference proteome</keyword>
<dbReference type="PANTHER" id="PTHR31140:SF152">
    <property type="entry name" value="B3 DNA-BINDING DOMAIN PROTEIN"/>
    <property type="match status" value="1"/>
</dbReference>
<keyword evidence="3" id="KW-0238">DNA-binding</keyword>
<evidence type="ECO:0000256" key="6">
    <source>
        <dbReference type="SAM" id="MobiDB-lite"/>
    </source>
</evidence>
<dbReference type="AlphaFoldDB" id="A0AAV1AWW8"/>
<dbReference type="InterPro" id="IPR015300">
    <property type="entry name" value="DNA-bd_pseudobarrel_sf"/>
</dbReference>
<dbReference type="GO" id="GO:0005634">
    <property type="term" value="C:nucleus"/>
    <property type="evidence" value="ECO:0007669"/>
    <property type="project" value="UniProtKB-SubCell"/>
</dbReference>
<evidence type="ECO:0000313" key="8">
    <source>
        <dbReference type="EMBL" id="CAI8614890.1"/>
    </source>
</evidence>
<keyword evidence="5" id="KW-0539">Nucleus</keyword>
<evidence type="ECO:0000259" key="7">
    <source>
        <dbReference type="PROSITE" id="PS50863"/>
    </source>
</evidence>
<proteinExistence type="predicted"/>